<keyword evidence="2 5" id="KW-0227">DNA damage</keyword>
<keyword evidence="7" id="KW-1185">Reference proteome</keyword>
<reference evidence="6 7" key="1">
    <citation type="submission" date="2020-07" db="EMBL/GenBank/DDBJ databases">
        <title>Sequencing the genomes of 1000 actinobacteria strains.</title>
        <authorList>
            <person name="Klenk H.-P."/>
        </authorList>
    </citation>
    <scope>NUCLEOTIDE SEQUENCE [LARGE SCALE GENOMIC DNA]</scope>
    <source>
        <strain evidence="6 7">DSM 23737</strain>
    </source>
</reference>
<dbReference type="GO" id="GO:0003677">
    <property type="term" value="F:DNA binding"/>
    <property type="evidence" value="ECO:0007669"/>
    <property type="project" value="InterPro"/>
</dbReference>
<gene>
    <name evidence="6" type="ORF">FB555_000461</name>
</gene>
<dbReference type="InterPro" id="IPR036995">
    <property type="entry name" value="MPG_sf"/>
</dbReference>
<evidence type="ECO:0000256" key="4">
    <source>
        <dbReference type="ARBA" id="ARBA00023204"/>
    </source>
</evidence>
<evidence type="ECO:0000313" key="6">
    <source>
        <dbReference type="EMBL" id="MBA8828390.1"/>
    </source>
</evidence>
<dbReference type="RefSeq" id="WP_182483805.1">
    <property type="nucleotide sequence ID" value="NZ_JACGWU010000001.1"/>
</dbReference>
<organism evidence="6 7">
    <name type="scientific">Alpinimonas psychrophila</name>
    <dbReference type="NCBI Taxonomy" id="748908"/>
    <lineage>
        <taxon>Bacteria</taxon>
        <taxon>Bacillati</taxon>
        <taxon>Actinomycetota</taxon>
        <taxon>Actinomycetes</taxon>
        <taxon>Micrococcales</taxon>
        <taxon>Microbacteriaceae</taxon>
        <taxon>Alpinimonas</taxon>
    </lineage>
</organism>
<evidence type="ECO:0000256" key="2">
    <source>
        <dbReference type="ARBA" id="ARBA00022763"/>
    </source>
</evidence>
<comment type="caution">
    <text evidence="6">The sequence shown here is derived from an EMBL/GenBank/DDBJ whole genome shotgun (WGS) entry which is preliminary data.</text>
</comment>
<dbReference type="EMBL" id="JACGWU010000001">
    <property type="protein sequence ID" value="MBA8828390.1"/>
    <property type="molecule type" value="Genomic_DNA"/>
</dbReference>
<dbReference type="NCBIfam" id="NF002003">
    <property type="entry name" value="PRK00802.1-3"/>
    <property type="match status" value="1"/>
</dbReference>
<dbReference type="GO" id="GO:0006284">
    <property type="term" value="P:base-excision repair"/>
    <property type="evidence" value="ECO:0007669"/>
    <property type="project" value="InterPro"/>
</dbReference>
<dbReference type="CDD" id="cd00540">
    <property type="entry name" value="AAG"/>
    <property type="match status" value="1"/>
</dbReference>
<evidence type="ECO:0000256" key="3">
    <source>
        <dbReference type="ARBA" id="ARBA00022801"/>
    </source>
</evidence>
<evidence type="ECO:0000256" key="1">
    <source>
        <dbReference type="ARBA" id="ARBA00009232"/>
    </source>
</evidence>
<dbReference type="InterPro" id="IPR003180">
    <property type="entry name" value="MPG"/>
</dbReference>
<dbReference type="Pfam" id="PF02245">
    <property type="entry name" value="Pur_DNA_glyco"/>
    <property type="match status" value="1"/>
</dbReference>
<proteinExistence type="inferred from homology"/>
<dbReference type="PANTHER" id="PTHR10429:SF0">
    <property type="entry name" value="DNA-3-METHYLADENINE GLYCOSYLASE"/>
    <property type="match status" value="1"/>
</dbReference>
<dbReference type="Proteomes" id="UP000524237">
    <property type="component" value="Unassembled WGS sequence"/>
</dbReference>
<evidence type="ECO:0000313" key="7">
    <source>
        <dbReference type="Proteomes" id="UP000524237"/>
    </source>
</evidence>
<sequence>MMVPDGFHQANREFFAREVLDVAPEILGCILQRTDDDGTVTIRITEVEAYAGERDPGAHTYRGKTNRNKTMFGPAGHLYCYFTYGMHHALNLVAGQPDQPYGCLIRAGDVVGGTVIARSRRESRPRKVPLLNSSLARGPGCVAQCFGATLTNDGDDLFGGQWKFFVPDDGVVLPHRTGPRVGVSGPGGNAAEFPWRYWLADASSVSAYKPARPPSAHHLAPDPDL</sequence>
<dbReference type="EC" id="3.2.2.-" evidence="5"/>
<protein>
    <recommendedName>
        <fullName evidence="5">Putative 3-methyladenine DNA glycosylase</fullName>
        <ecNumber evidence="5">3.2.2.-</ecNumber>
    </recommendedName>
</protein>
<dbReference type="AlphaFoldDB" id="A0A7W3PNG8"/>
<keyword evidence="3 5" id="KW-0378">Hydrolase</keyword>
<accession>A0A7W3PNG8</accession>
<name>A0A7W3PNG8_9MICO</name>
<dbReference type="InterPro" id="IPR011034">
    <property type="entry name" value="Formyl_transferase-like_C_sf"/>
</dbReference>
<comment type="similarity">
    <text evidence="1 5">Belongs to the DNA glycosylase MPG family.</text>
</comment>
<dbReference type="Gene3D" id="3.10.300.10">
    <property type="entry name" value="Methylpurine-DNA glycosylase (MPG)"/>
    <property type="match status" value="1"/>
</dbReference>
<dbReference type="NCBIfam" id="TIGR00567">
    <property type="entry name" value="3mg"/>
    <property type="match status" value="1"/>
</dbReference>
<keyword evidence="4 5" id="KW-0234">DNA repair</keyword>
<dbReference type="HAMAP" id="MF_00527">
    <property type="entry name" value="3MGH"/>
    <property type="match status" value="1"/>
</dbReference>
<dbReference type="PANTHER" id="PTHR10429">
    <property type="entry name" value="DNA-3-METHYLADENINE GLYCOSYLASE"/>
    <property type="match status" value="1"/>
</dbReference>
<dbReference type="SUPFAM" id="SSF50486">
    <property type="entry name" value="FMT C-terminal domain-like"/>
    <property type="match status" value="1"/>
</dbReference>
<dbReference type="GO" id="GO:0003905">
    <property type="term" value="F:alkylbase DNA N-glycosylase activity"/>
    <property type="evidence" value="ECO:0007669"/>
    <property type="project" value="InterPro"/>
</dbReference>
<keyword evidence="6" id="KW-0326">Glycosidase</keyword>
<evidence type="ECO:0000256" key="5">
    <source>
        <dbReference type="HAMAP-Rule" id="MF_00527"/>
    </source>
</evidence>